<dbReference type="Gene3D" id="3.90.105.10">
    <property type="entry name" value="Molybdopterin biosynthesis moea protein, domain 2"/>
    <property type="match status" value="1"/>
</dbReference>
<dbReference type="SUPFAM" id="SSF63867">
    <property type="entry name" value="MoeA C-terminal domain-like"/>
    <property type="match status" value="1"/>
</dbReference>
<proteinExistence type="inferred from homology"/>
<dbReference type="Gene3D" id="2.40.340.10">
    <property type="entry name" value="MoeA, C-terminal, domain IV"/>
    <property type="match status" value="1"/>
</dbReference>
<comment type="catalytic activity">
    <reaction evidence="5">
        <text>adenylyl-molybdopterin + molybdate = Mo-molybdopterin + AMP + H(+)</text>
        <dbReference type="Rhea" id="RHEA:35047"/>
        <dbReference type="ChEBI" id="CHEBI:15378"/>
        <dbReference type="ChEBI" id="CHEBI:36264"/>
        <dbReference type="ChEBI" id="CHEBI:62727"/>
        <dbReference type="ChEBI" id="CHEBI:71302"/>
        <dbReference type="ChEBI" id="CHEBI:456215"/>
    </reaction>
</comment>
<evidence type="ECO:0000256" key="2">
    <source>
        <dbReference type="ARBA" id="ARBA00007589"/>
    </source>
</evidence>
<evidence type="ECO:0000256" key="4">
    <source>
        <dbReference type="ARBA" id="ARBA00023150"/>
    </source>
</evidence>
<dbReference type="SUPFAM" id="SSF53218">
    <property type="entry name" value="Molybdenum cofactor biosynthesis proteins"/>
    <property type="match status" value="2"/>
</dbReference>
<dbReference type="CDD" id="cd00887">
    <property type="entry name" value="MoeA"/>
    <property type="match status" value="1"/>
</dbReference>
<dbReference type="Proteomes" id="UP001219568">
    <property type="component" value="Unassembled WGS sequence"/>
</dbReference>
<comment type="pathway">
    <text evidence="1 5">Cofactor biosynthesis; molybdopterin biosynthesis.</text>
</comment>
<dbReference type="InterPro" id="IPR005110">
    <property type="entry name" value="MoeA_linker/N"/>
</dbReference>
<dbReference type="InterPro" id="IPR008284">
    <property type="entry name" value="MoCF_biosynth_CS"/>
</dbReference>
<dbReference type="EMBL" id="JAQJZL010000004">
    <property type="protein sequence ID" value="KAJ6043288.1"/>
    <property type="molecule type" value="Genomic_DNA"/>
</dbReference>
<gene>
    <name evidence="8" type="ORF">N7460_004643</name>
</gene>
<dbReference type="AlphaFoldDB" id="A0AAD6N8K5"/>
<feature type="compositionally biased region" description="Basic residues" evidence="6">
    <location>
        <begin position="163"/>
        <end position="188"/>
    </location>
</feature>
<dbReference type="Pfam" id="PF03453">
    <property type="entry name" value="MoeA_N"/>
    <property type="match status" value="1"/>
</dbReference>
<evidence type="ECO:0000256" key="1">
    <source>
        <dbReference type="ARBA" id="ARBA00005046"/>
    </source>
</evidence>
<evidence type="ECO:0000256" key="3">
    <source>
        <dbReference type="ARBA" id="ARBA00008339"/>
    </source>
</evidence>
<dbReference type="PROSITE" id="PS01079">
    <property type="entry name" value="MOCF_BIOSYNTHESIS_2"/>
    <property type="match status" value="1"/>
</dbReference>
<dbReference type="InterPro" id="IPR036688">
    <property type="entry name" value="MoeA_C_domain_IV_sf"/>
</dbReference>
<keyword evidence="4 5" id="KW-0501">Molybdenum cofactor biosynthesis</keyword>
<dbReference type="Gene3D" id="3.40.980.10">
    <property type="entry name" value="MoaB/Mog-like domain"/>
    <property type="match status" value="2"/>
</dbReference>
<dbReference type="GO" id="GO:0061598">
    <property type="term" value="F:molybdopterin adenylyltransferase activity"/>
    <property type="evidence" value="ECO:0007669"/>
    <property type="project" value="UniProtKB-UniRule"/>
</dbReference>
<dbReference type="SMART" id="SM00852">
    <property type="entry name" value="MoCF_biosynth"/>
    <property type="match status" value="1"/>
</dbReference>
<dbReference type="InterPro" id="IPR036135">
    <property type="entry name" value="MoeA_linker/N_sf"/>
</dbReference>
<dbReference type="InterPro" id="IPR005111">
    <property type="entry name" value="MoeA_C_domain_IV"/>
</dbReference>
<dbReference type="GO" id="GO:0005524">
    <property type="term" value="F:ATP binding"/>
    <property type="evidence" value="ECO:0007669"/>
    <property type="project" value="UniProtKB-UniRule"/>
</dbReference>
<name>A0AAD6N8K5_PENCN</name>
<comment type="catalytic activity">
    <reaction evidence="5">
        <text>molybdopterin + ATP + H(+) = adenylyl-molybdopterin + diphosphate</text>
        <dbReference type="Rhea" id="RHEA:31331"/>
        <dbReference type="ChEBI" id="CHEBI:15378"/>
        <dbReference type="ChEBI" id="CHEBI:30616"/>
        <dbReference type="ChEBI" id="CHEBI:33019"/>
        <dbReference type="ChEBI" id="CHEBI:58698"/>
        <dbReference type="ChEBI" id="CHEBI:62727"/>
    </reaction>
</comment>
<evidence type="ECO:0000313" key="9">
    <source>
        <dbReference type="Proteomes" id="UP001219568"/>
    </source>
</evidence>
<organism evidence="8 9">
    <name type="scientific">Penicillium canescens</name>
    <dbReference type="NCBI Taxonomy" id="5083"/>
    <lineage>
        <taxon>Eukaryota</taxon>
        <taxon>Fungi</taxon>
        <taxon>Dikarya</taxon>
        <taxon>Ascomycota</taxon>
        <taxon>Pezizomycotina</taxon>
        <taxon>Eurotiomycetes</taxon>
        <taxon>Eurotiomycetidae</taxon>
        <taxon>Eurotiales</taxon>
        <taxon>Aspergillaceae</taxon>
        <taxon>Penicillium</taxon>
    </lineage>
</organism>
<comment type="function">
    <text evidence="5">Catalyzes two steps in the biosynthesis of the molybdenum cofactor. In the first step, molybdopterin is adenylated. Subsequently, molybdate is inserted into adenylated molybdopterin and AMP is released.</text>
</comment>
<keyword evidence="5" id="KW-0808">Transferase</keyword>
<dbReference type="PANTHER" id="PTHR10192:SF5">
    <property type="entry name" value="GEPHYRIN"/>
    <property type="match status" value="1"/>
</dbReference>
<reference evidence="8" key="1">
    <citation type="journal article" date="2023" name="IMA Fungus">
        <title>Comparative genomic study of the Penicillium genus elucidates a diverse pangenome and 15 lateral gene transfer events.</title>
        <authorList>
            <person name="Petersen C."/>
            <person name="Sorensen T."/>
            <person name="Nielsen M.R."/>
            <person name="Sondergaard T.E."/>
            <person name="Sorensen J.L."/>
            <person name="Fitzpatrick D.A."/>
            <person name="Frisvad J.C."/>
            <person name="Nielsen K.L."/>
        </authorList>
    </citation>
    <scope>NUCLEOTIDE SEQUENCE</scope>
    <source>
        <strain evidence="8">IBT 15450</strain>
    </source>
</reference>
<dbReference type="InterPro" id="IPR038987">
    <property type="entry name" value="MoeA-like"/>
</dbReference>
<dbReference type="Pfam" id="PF00994">
    <property type="entry name" value="MoCF_biosynth"/>
    <property type="match status" value="1"/>
</dbReference>
<sequence>MDKLRVAILIVSDTASANPASDKVFDALTPIFAAEGKWEPPHPGSSRITWARSNRFAIKDNTPEAVSPLIQRHAPGLVHGMIAASLKVTPFAMMARPVAGVRDKSLIITLPGSPKGAMENLDAVVKLLPHACMQAAGANSRNLHAGGMAKLESEAGVSAQKDKHQHQHNHHHHHHHGHDHGHGHKVPKAHTSPSERPQSNDPNAGPNRRYRSSPYPMLSVDEALRRINEQTPDPEVVEVPVTTSLIGSVIAEDVYAAEAVPAYRASIVDGYAIIAPDSSTTGPSTKGVFPVASITHANVGGNLEPLQQGTIARITTGAPLPPNANAVVMVEDTTLDSCTPDGKEEATVEILTDDIEPGENVREPGSDVSLGSKILARGDLISPVGGEIGLLASTGTKTIKVFRKPRVGVLSTGDELVEHNDPRPLTGGQIRDSNRPSLISCLTSWGFETIDLGIARDTPASELEHALRDSLRGVGRASSSVDVIITTGGVSMGELDLLKPTIERSLGGTIHFGRVSMKPGKPTTFATIPFKPTGDAEAASSQSERQSKLIFSLPGNPASALVTLNLFVLPSLHKLTGLGHSSQALSSRPWLAPQLGLPRVAVVLTHHFPLDPKRTEYHRAVVTASRSDGRLYATSTGVEGAGQRSSKVGSLAKANALVVLRIGRGVAIKGEIVEALLMGDVHGSDTRLIC</sequence>
<dbReference type="GO" id="GO:0006777">
    <property type="term" value="P:Mo-molybdopterin cofactor biosynthetic process"/>
    <property type="evidence" value="ECO:0007669"/>
    <property type="project" value="UniProtKB-UniRule"/>
</dbReference>
<dbReference type="GO" id="GO:0005829">
    <property type="term" value="C:cytosol"/>
    <property type="evidence" value="ECO:0007669"/>
    <property type="project" value="TreeGrafter"/>
</dbReference>
<keyword evidence="9" id="KW-1185">Reference proteome</keyword>
<comment type="similarity">
    <text evidence="5">Belongs to the MoeA family.</text>
</comment>
<feature type="compositionally biased region" description="Polar residues" evidence="6">
    <location>
        <begin position="191"/>
        <end position="202"/>
    </location>
</feature>
<keyword evidence="5" id="KW-0460">Magnesium</keyword>
<dbReference type="Pfam" id="PF03454">
    <property type="entry name" value="MoeA_C"/>
    <property type="match status" value="1"/>
</dbReference>
<dbReference type="FunFam" id="3.40.980.10:FF:000011">
    <property type="entry name" value="Molybdopterin molybdenumtransferase"/>
    <property type="match status" value="1"/>
</dbReference>
<dbReference type="GO" id="GO:0046872">
    <property type="term" value="F:metal ion binding"/>
    <property type="evidence" value="ECO:0007669"/>
    <property type="project" value="UniProtKB-UniRule"/>
</dbReference>
<keyword evidence="5" id="KW-0500">Molybdenum</keyword>
<dbReference type="GO" id="GO:0061599">
    <property type="term" value="F:molybdopterin molybdotransferase activity"/>
    <property type="evidence" value="ECO:0007669"/>
    <property type="project" value="UniProtKB-UniRule"/>
</dbReference>
<comment type="similarity">
    <text evidence="3">In the C-terminal section; belongs to the MoeA family.</text>
</comment>
<dbReference type="Gene3D" id="2.170.190.11">
    <property type="entry name" value="Molybdopterin biosynthesis moea protein, domain 3"/>
    <property type="match status" value="1"/>
</dbReference>
<accession>A0AAD6N8K5</accession>
<comment type="cofactor">
    <cofactor evidence="5">
        <name>Mg(2+)</name>
        <dbReference type="ChEBI" id="CHEBI:18420"/>
    </cofactor>
</comment>
<reference evidence="8" key="2">
    <citation type="submission" date="2023-01" db="EMBL/GenBank/DDBJ databases">
        <authorList>
            <person name="Petersen C."/>
        </authorList>
    </citation>
    <scope>NUCLEOTIDE SEQUENCE</scope>
    <source>
        <strain evidence="8">IBT 15450</strain>
    </source>
</reference>
<dbReference type="SUPFAM" id="SSF63882">
    <property type="entry name" value="MoeA N-terminal region -like"/>
    <property type="match status" value="1"/>
</dbReference>
<feature type="region of interest" description="Disordered" evidence="6">
    <location>
        <begin position="152"/>
        <end position="214"/>
    </location>
</feature>
<keyword evidence="5" id="KW-0479">Metal-binding</keyword>
<evidence type="ECO:0000256" key="6">
    <source>
        <dbReference type="SAM" id="MobiDB-lite"/>
    </source>
</evidence>
<comment type="caution">
    <text evidence="8">The sequence shown here is derived from an EMBL/GenBank/DDBJ whole genome shotgun (WGS) entry which is preliminary data.</text>
</comment>
<evidence type="ECO:0000256" key="5">
    <source>
        <dbReference type="RuleBase" id="RU365090"/>
    </source>
</evidence>
<evidence type="ECO:0000313" key="8">
    <source>
        <dbReference type="EMBL" id="KAJ6043288.1"/>
    </source>
</evidence>
<dbReference type="FunFam" id="2.170.190.11:FF:000002">
    <property type="entry name" value="Molybdopterin molybdenumtransferase"/>
    <property type="match status" value="1"/>
</dbReference>
<feature type="domain" description="MoaB/Mog" evidence="7">
    <location>
        <begin position="408"/>
        <end position="574"/>
    </location>
</feature>
<evidence type="ECO:0000259" key="7">
    <source>
        <dbReference type="SMART" id="SM00852"/>
    </source>
</evidence>
<protein>
    <recommendedName>
        <fullName evidence="7">MoaB/Mog domain-containing protein</fullName>
    </recommendedName>
</protein>
<dbReference type="PANTHER" id="PTHR10192">
    <property type="entry name" value="MOLYBDOPTERIN BIOSYNTHESIS PROTEIN"/>
    <property type="match status" value="1"/>
</dbReference>
<dbReference type="InterPro" id="IPR036425">
    <property type="entry name" value="MoaB/Mog-like_dom_sf"/>
</dbReference>
<dbReference type="InterPro" id="IPR001453">
    <property type="entry name" value="MoaB/Mog_dom"/>
</dbReference>
<comment type="similarity">
    <text evidence="2">In the N-terminal section; belongs to the MoaB/Mog family.</text>
</comment>